<feature type="coiled-coil region" evidence="1">
    <location>
        <begin position="2"/>
        <end position="104"/>
    </location>
</feature>
<feature type="non-terminal residue" evidence="2">
    <location>
        <position position="1"/>
    </location>
</feature>
<evidence type="ECO:0000313" key="3">
    <source>
        <dbReference type="Proteomes" id="UP001189429"/>
    </source>
</evidence>
<reference evidence="2" key="1">
    <citation type="submission" date="2023-10" db="EMBL/GenBank/DDBJ databases">
        <authorList>
            <person name="Chen Y."/>
            <person name="Shah S."/>
            <person name="Dougan E. K."/>
            <person name="Thang M."/>
            <person name="Chan C."/>
        </authorList>
    </citation>
    <scope>NUCLEOTIDE SEQUENCE [LARGE SCALE GENOMIC DNA]</scope>
</reference>
<proteinExistence type="predicted"/>
<organism evidence="2 3">
    <name type="scientific">Prorocentrum cordatum</name>
    <dbReference type="NCBI Taxonomy" id="2364126"/>
    <lineage>
        <taxon>Eukaryota</taxon>
        <taxon>Sar</taxon>
        <taxon>Alveolata</taxon>
        <taxon>Dinophyceae</taxon>
        <taxon>Prorocentrales</taxon>
        <taxon>Prorocentraceae</taxon>
        <taxon>Prorocentrum</taxon>
    </lineage>
</organism>
<protein>
    <submittedName>
        <fullName evidence="2">Uncharacterized protein</fullName>
    </submittedName>
</protein>
<evidence type="ECO:0000313" key="2">
    <source>
        <dbReference type="EMBL" id="CAK0810514.1"/>
    </source>
</evidence>
<keyword evidence="3" id="KW-1185">Reference proteome</keyword>
<name>A0ABN9QW05_9DINO</name>
<evidence type="ECO:0000256" key="1">
    <source>
        <dbReference type="SAM" id="Coils"/>
    </source>
</evidence>
<dbReference type="EMBL" id="CAUYUJ010004673">
    <property type="protein sequence ID" value="CAK0810514.1"/>
    <property type="molecule type" value="Genomic_DNA"/>
</dbReference>
<gene>
    <name evidence="2" type="ORF">PCOR1329_LOCUS15461</name>
</gene>
<accession>A0ABN9QW05</accession>
<dbReference type="Proteomes" id="UP001189429">
    <property type="component" value="Unassembled WGS sequence"/>
</dbReference>
<comment type="caution">
    <text evidence="2">The sequence shown here is derived from an EMBL/GenBank/DDBJ whole genome shotgun (WGS) entry which is preliminary data.</text>
</comment>
<keyword evidence="1" id="KW-0175">Coiled coil</keyword>
<sequence length="119" mass="14321">EAAWWRQKYLELQKQLEKKEAQWRAEDKDAAVSEAVMQKELEMKTTLLEEAKAKLQELQDLQVRWGAAVGRRDSSVAALHATFEEHEREAREAAEARKEFLEKKRKEWNQWWRNNRQKK</sequence>